<reference evidence="3" key="1">
    <citation type="submission" date="2019-10" db="EMBL/GenBank/DDBJ databases">
        <title>Lacipirellula parvula gen. nov., sp. nov., representing a lineage of planctomycetes widespread in freshwater anoxic habitats, and description of the family Lacipirellulaceae.</title>
        <authorList>
            <person name="Dedysh S.N."/>
            <person name="Kulichevskaya I.S."/>
            <person name="Beletsky A.V."/>
            <person name="Rakitin A.L."/>
            <person name="Mardanov A.V."/>
            <person name="Ivanova A.A."/>
            <person name="Saltykova V.X."/>
            <person name="Rijpstra W.I.C."/>
            <person name="Sinninghe Damste J.S."/>
            <person name="Ravin N.V."/>
        </authorList>
    </citation>
    <scope>NUCLEOTIDE SEQUENCE [LARGE SCALE GENOMIC DNA]</scope>
    <source>
        <strain evidence="3">PX69</strain>
    </source>
</reference>
<organism evidence="2 3">
    <name type="scientific">Lacipirellula parvula</name>
    <dbReference type="NCBI Taxonomy" id="2650471"/>
    <lineage>
        <taxon>Bacteria</taxon>
        <taxon>Pseudomonadati</taxon>
        <taxon>Planctomycetota</taxon>
        <taxon>Planctomycetia</taxon>
        <taxon>Pirellulales</taxon>
        <taxon>Lacipirellulaceae</taxon>
        <taxon>Lacipirellula</taxon>
    </lineage>
</organism>
<gene>
    <name evidence="2" type="ORF">PLANPX_3509</name>
</gene>
<feature type="region of interest" description="Disordered" evidence="1">
    <location>
        <begin position="170"/>
        <end position="196"/>
    </location>
</feature>
<dbReference type="KEGG" id="lpav:PLANPX_3509"/>
<evidence type="ECO:0000313" key="3">
    <source>
        <dbReference type="Proteomes" id="UP000326837"/>
    </source>
</evidence>
<proteinExistence type="predicted"/>
<evidence type="ECO:0000313" key="2">
    <source>
        <dbReference type="EMBL" id="BBO33897.1"/>
    </source>
</evidence>
<sequence length="196" mass="21005">MNGRHGVDRPFTNEWYAGHAGAWRNNYLAGGLWGWAGLDTVNSWLGWNTYDINNTAAPESNQSIVTSVGESPVLSANYAEPPANGENAPAGDWLPLGVFALEAPNEGGEQLVQLALRRDGTLEGVAYAKATDESSNLTGEVDRETNTAYWKVDANQKVAFAAPLKTLTSGEGPVDVTLADGEKQTWTSARLKQPAE</sequence>
<dbReference type="RefSeq" id="WP_152099575.1">
    <property type="nucleotide sequence ID" value="NZ_AP021861.1"/>
</dbReference>
<dbReference type="AlphaFoldDB" id="A0A5K7XD17"/>
<evidence type="ECO:0000256" key="1">
    <source>
        <dbReference type="SAM" id="MobiDB-lite"/>
    </source>
</evidence>
<accession>A0A5K7XD17</accession>
<dbReference type="Proteomes" id="UP000326837">
    <property type="component" value="Chromosome"/>
</dbReference>
<protein>
    <submittedName>
        <fullName evidence="2">Uncharacterized protein</fullName>
    </submittedName>
</protein>
<dbReference type="EMBL" id="AP021861">
    <property type="protein sequence ID" value="BBO33897.1"/>
    <property type="molecule type" value="Genomic_DNA"/>
</dbReference>
<keyword evidence="3" id="KW-1185">Reference proteome</keyword>
<name>A0A5K7XD17_9BACT</name>